<organism evidence="7 8">
    <name type="scientific">candidate division WWE3 bacterium CG08_land_8_20_14_0_20_43_13</name>
    <dbReference type="NCBI Taxonomy" id="1975087"/>
    <lineage>
        <taxon>Bacteria</taxon>
        <taxon>Katanobacteria</taxon>
    </lineage>
</organism>
<protein>
    <recommendedName>
        <fullName evidence="9">Clp R domain-containing protein</fullName>
    </recommendedName>
</protein>
<feature type="domain" description="AAA+ ATPase" evidence="5">
    <location>
        <begin position="329"/>
        <end position="474"/>
    </location>
</feature>
<evidence type="ECO:0008006" key="9">
    <source>
        <dbReference type="Google" id="ProtNLM"/>
    </source>
</evidence>
<keyword evidence="4" id="KW-0472">Membrane</keyword>
<comment type="caution">
    <text evidence="7">The sequence shown here is derived from an EMBL/GenBank/DDBJ whole genome shotgun (WGS) entry which is preliminary data.</text>
</comment>
<dbReference type="PANTHER" id="PTHR11638">
    <property type="entry name" value="ATP-DEPENDENT CLP PROTEASE"/>
    <property type="match status" value="1"/>
</dbReference>
<dbReference type="CDD" id="cd00009">
    <property type="entry name" value="AAA"/>
    <property type="match status" value="1"/>
</dbReference>
<dbReference type="InterPro" id="IPR050130">
    <property type="entry name" value="ClpA_ClpB"/>
</dbReference>
<evidence type="ECO:0000313" key="7">
    <source>
        <dbReference type="EMBL" id="PIS20919.1"/>
    </source>
</evidence>
<dbReference type="GO" id="GO:0016887">
    <property type="term" value="F:ATP hydrolysis activity"/>
    <property type="evidence" value="ECO:0007669"/>
    <property type="project" value="InterPro"/>
</dbReference>
<dbReference type="FunFam" id="3.40.50.300:FF:000025">
    <property type="entry name" value="ATP-dependent Clp protease subunit"/>
    <property type="match status" value="1"/>
</dbReference>
<keyword evidence="4" id="KW-1133">Transmembrane helix</keyword>
<dbReference type="Pfam" id="PF07724">
    <property type="entry name" value="AAA_2"/>
    <property type="match status" value="1"/>
</dbReference>
<feature type="domain" description="AAA+ ATPase" evidence="5">
    <location>
        <begin position="607"/>
        <end position="750"/>
    </location>
</feature>
<dbReference type="InterPro" id="IPR003593">
    <property type="entry name" value="AAA+_ATPase"/>
</dbReference>
<dbReference type="Pfam" id="PF17871">
    <property type="entry name" value="AAA_lid_9"/>
    <property type="match status" value="1"/>
</dbReference>
<dbReference type="InterPro" id="IPR003959">
    <property type="entry name" value="ATPase_AAA_core"/>
</dbReference>
<reference evidence="8" key="1">
    <citation type="submission" date="2017-09" db="EMBL/GenBank/DDBJ databases">
        <title>Depth-based differentiation of microbial function through sediment-hosted aquifers and enrichment of novel symbionts in the deep terrestrial subsurface.</title>
        <authorList>
            <person name="Probst A.J."/>
            <person name="Ladd B."/>
            <person name="Jarett J.K."/>
            <person name="Geller-Mcgrath D.E."/>
            <person name="Sieber C.M.K."/>
            <person name="Emerson J.B."/>
            <person name="Anantharaman K."/>
            <person name="Thomas B.C."/>
            <person name="Malmstrom R."/>
            <person name="Stieglmeier M."/>
            <person name="Klingl A."/>
            <person name="Woyke T."/>
            <person name="Ryan C.M."/>
            <person name="Banfield J.F."/>
        </authorList>
    </citation>
    <scope>NUCLEOTIDE SEQUENCE [LARGE SCALE GENOMIC DNA]</scope>
</reference>
<dbReference type="PANTHER" id="PTHR11638:SF175">
    <property type="entry name" value="ATP-DEPENDENT CLP PROTEASE, ATP-BINDING SUBUNIT CLPC"/>
    <property type="match status" value="1"/>
</dbReference>
<evidence type="ECO:0000259" key="6">
    <source>
        <dbReference type="SMART" id="SM01086"/>
    </source>
</evidence>
<dbReference type="AlphaFoldDB" id="A0A2H0X9S4"/>
<name>A0A2H0X9S4_UNCKA</name>
<dbReference type="PROSITE" id="PS00871">
    <property type="entry name" value="CLPAB_2"/>
    <property type="match status" value="1"/>
</dbReference>
<proteinExistence type="predicted"/>
<sequence>MLDLRQFLLIPVFWLVGFPPAFARFFAHWNIAMDRNLGVSLTVRYLAVPLFGDYTIAGRIIGGIYRFVALIIFSFFILVCDLFLVVFFLLWYVFPLLLFYYLDFWSVLILAVLVFCIFIYRRDRHVKTVFQISDYKHISDAFPHQVRRVFSNYDPNKPHQLLLNLLNSHFFVRFLLKIGLSESLLRELLQKTPLPSLTYDKLSQEIYKIATKTNSRLVFSEHIFFVFYDQSKKLQEALLDTNIHRDDIFGALSWLVEDYIKNNPPKMWDEDYKVSPIGGVDRARTSRPTPHLDSVSEDLTWKASRNLLPKAVGKEQALESIIRALSRSGHEHVLIIGEPGSGKTTLVGGLAQEIIAGTYKDSLQFKRLVSLNPSALGSYATSIGGMNDKLTRIIKEIEAAGNIILFIDEIHNLAAAVQEEAGESSSAYAALQPHLSSHAFQIIGTTDYANYKKYIEPNGAFARLFQKVELKEATLDQSLSILRAVSLDIEHSERVLISFPALRQAVNVSDQVIYDRVLPDKAVDLLDEAVSYARESSRAVVTADDVLEVAQRRTGIPIKNITGQESGALLNLEELIHKQVISQQEAISAVANALRRARAGLTAKGRPLASFLFVGPTGVGKTETAKALANAYFGGEKRMIRFDMSEYQEKSSLDRLIGPPQGHPDAASGGQLTEAVRRQPFSLVLLDEIEKAHPDILLLFLQVLDDARLTDGMGRTVNFSNTIIIATSNVGTAAIQEGISRGQAYDQIKEEAMISLQQRFKPELLNRFDGIITFQPLAQGDVLQITRLLLKDLAKRVAEKDIRLECEEDLIEALSRNGFSNQWGARPLRRLVQDKLEAPLAKLMISGQAKKGDLVKLDARFLETGKID</sequence>
<dbReference type="InterPro" id="IPR019489">
    <property type="entry name" value="Clp_ATPase_C"/>
</dbReference>
<accession>A0A2H0X9S4</accession>
<evidence type="ECO:0000259" key="5">
    <source>
        <dbReference type="SMART" id="SM00382"/>
    </source>
</evidence>
<dbReference type="SMART" id="SM01086">
    <property type="entry name" value="ClpB_D2-small"/>
    <property type="match status" value="1"/>
</dbReference>
<dbReference type="GO" id="GO:0034605">
    <property type="term" value="P:cellular response to heat"/>
    <property type="evidence" value="ECO:0007669"/>
    <property type="project" value="TreeGrafter"/>
</dbReference>
<evidence type="ECO:0000256" key="1">
    <source>
        <dbReference type="ARBA" id="ARBA00022741"/>
    </source>
</evidence>
<keyword evidence="4" id="KW-0812">Transmembrane</keyword>
<feature type="transmembrane region" description="Helical" evidence="4">
    <location>
        <begin position="39"/>
        <end position="56"/>
    </location>
</feature>
<dbReference type="InterPro" id="IPR027417">
    <property type="entry name" value="P-loop_NTPase"/>
</dbReference>
<dbReference type="Proteomes" id="UP000231414">
    <property type="component" value="Unassembled WGS sequence"/>
</dbReference>
<keyword evidence="1" id="KW-0547">Nucleotide-binding</keyword>
<dbReference type="PRINTS" id="PR00300">
    <property type="entry name" value="CLPPROTEASEA"/>
</dbReference>
<dbReference type="CDD" id="cd19499">
    <property type="entry name" value="RecA-like_ClpB_Hsp104-like"/>
    <property type="match status" value="1"/>
</dbReference>
<dbReference type="EMBL" id="PEYW01000016">
    <property type="protein sequence ID" value="PIS20919.1"/>
    <property type="molecule type" value="Genomic_DNA"/>
</dbReference>
<dbReference type="GO" id="GO:0005524">
    <property type="term" value="F:ATP binding"/>
    <property type="evidence" value="ECO:0007669"/>
    <property type="project" value="UniProtKB-KW"/>
</dbReference>
<dbReference type="GO" id="GO:0005737">
    <property type="term" value="C:cytoplasm"/>
    <property type="evidence" value="ECO:0007669"/>
    <property type="project" value="TreeGrafter"/>
</dbReference>
<dbReference type="InterPro" id="IPR041546">
    <property type="entry name" value="ClpA/ClpB_AAA_lid"/>
</dbReference>
<keyword evidence="2" id="KW-0067">ATP-binding</keyword>
<dbReference type="Gene3D" id="3.40.50.300">
    <property type="entry name" value="P-loop containing nucleotide triphosphate hydrolases"/>
    <property type="match status" value="2"/>
</dbReference>
<evidence type="ECO:0000313" key="8">
    <source>
        <dbReference type="Proteomes" id="UP000231414"/>
    </source>
</evidence>
<dbReference type="InterPro" id="IPR001270">
    <property type="entry name" value="ClpA/B"/>
</dbReference>
<dbReference type="InterPro" id="IPR028299">
    <property type="entry name" value="ClpA/B_CS2"/>
</dbReference>
<gene>
    <name evidence="7" type="ORF">COT52_01250</name>
</gene>
<dbReference type="SMART" id="SM00382">
    <property type="entry name" value="AAA"/>
    <property type="match status" value="2"/>
</dbReference>
<keyword evidence="3" id="KW-0143">Chaperone</keyword>
<dbReference type="SUPFAM" id="SSF52540">
    <property type="entry name" value="P-loop containing nucleoside triphosphate hydrolases"/>
    <property type="match status" value="2"/>
</dbReference>
<dbReference type="Pfam" id="PF00004">
    <property type="entry name" value="AAA"/>
    <property type="match status" value="1"/>
</dbReference>
<dbReference type="Pfam" id="PF10431">
    <property type="entry name" value="ClpB_D2-small"/>
    <property type="match status" value="1"/>
</dbReference>
<evidence type="ECO:0000256" key="4">
    <source>
        <dbReference type="SAM" id="Phobius"/>
    </source>
</evidence>
<feature type="domain" description="Clp ATPase C-terminal" evidence="6">
    <location>
        <begin position="777"/>
        <end position="861"/>
    </location>
</feature>
<dbReference type="Gene3D" id="1.10.8.60">
    <property type="match status" value="2"/>
</dbReference>
<evidence type="ECO:0000256" key="2">
    <source>
        <dbReference type="ARBA" id="ARBA00022840"/>
    </source>
</evidence>
<feature type="transmembrane region" description="Helical" evidence="4">
    <location>
        <begin position="98"/>
        <end position="120"/>
    </location>
</feature>
<evidence type="ECO:0000256" key="3">
    <source>
        <dbReference type="ARBA" id="ARBA00023186"/>
    </source>
</evidence>
<feature type="transmembrane region" description="Helical" evidence="4">
    <location>
        <begin position="68"/>
        <end position="92"/>
    </location>
</feature>